<organism evidence="3 4">
    <name type="scientific">Lujinxingia litoralis</name>
    <dbReference type="NCBI Taxonomy" id="2211119"/>
    <lineage>
        <taxon>Bacteria</taxon>
        <taxon>Deltaproteobacteria</taxon>
        <taxon>Bradymonadales</taxon>
        <taxon>Lujinxingiaceae</taxon>
        <taxon>Lujinxingia</taxon>
    </lineage>
</organism>
<accession>A0A328C906</accession>
<dbReference type="AlphaFoldDB" id="A0A328C906"/>
<feature type="domain" description="RCC1-like" evidence="2">
    <location>
        <begin position="50"/>
        <end position="328"/>
    </location>
</feature>
<keyword evidence="4" id="KW-1185">Reference proteome</keyword>
<dbReference type="PROSITE" id="PS50012">
    <property type="entry name" value="RCC1_3"/>
    <property type="match status" value="3"/>
</dbReference>
<dbReference type="PANTHER" id="PTHR45622:SF70">
    <property type="entry name" value="SECRETION-REGULATING GUANINE NUCLEOTIDE EXCHANGE FACTOR"/>
    <property type="match status" value="1"/>
</dbReference>
<proteinExistence type="predicted"/>
<evidence type="ECO:0000313" key="4">
    <source>
        <dbReference type="Proteomes" id="UP000249169"/>
    </source>
</evidence>
<comment type="caution">
    <text evidence="3">The sequence shown here is derived from an EMBL/GenBank/DDBJ whole genome shotgun (WGS) entry which is preliminary data.</text>
</comment>
<dbReference type="RefSeq" id="WP_111729224.1">
    <property type="nucleotide sequence ID" value="NZ_QHKO01000002.1"/>
</dbReference>
<sequence length="380" mass="39177">MTPSQPPAAHLLHLARPLSALMLGLATLCACERAPQPPAAPPEAARAATASFLMSTHHACALADDGQLWCAGANDAGQLGDNTTQTRGELRPVEGLNHVVGVALSPLHATCAWEEEGALWCWGGNESSLLGPGVEQDHSPLPLKIQGLPPVTQVTLGAYHACALTTDAQVYCWGENRRGQLGRGQPSLPDPTPTAVPGLTDVRALSAGLEHTCALTNRGAIHCWGHNRHHALGLGPQSPNLVSAPTELPLSEPAHALAAAGYHTCAATGAQRALVCWGDNSFGQLGLGDRLTRAEPSPVPGAFGLAELATSGAITCFRDIEARVYCAGGSPDAPVEPTASFQLAAGLSSTRAIGAAMGGVCGIHGDHEIVCRKLDLATEE</sequence>
<evidence type="ECO:0000256" key="1">
    <source>
        <dbReference type="ARBA" id="ARBA00022737"/>
    </source>
</evidence>
<protein>
    <recommendedName>
        <fullName evidence="2">RCC1-like domain-containing protein</fullName>
    </recommendedName>
</protein>
<keyword evidence="1" id="KW-0677">Repeat</keyword>
<dbReference type="SUPFAM" id="SSF50985">
    <property type="entry name" value="RCC1/BLIP-II"/>
    <property type="match status" value="1"/>
</dbReference>
<dbReference type="InterPro" id="IPR009091">
    <property type="entry name" value="RCC1/BLIP-II"/>
</dbReference>
<name>A0A328C906_9DELT</name>
<dbReference type="InterPro" id="IPR058923">
    <property type="entry name" value="RCC1-like_dom"/>
</dbReference>
<dbReference type="Pfam" id="PF25390">
    <property type="entry name" value="WD40_RLD"/>
    <property type="match status" value="1"/>
</dbReference>
<dbReference type="InterPro" id="IPR051709">
    <property type="entry name" value="Ub-ligase/GTPase-reg"/>
</dbReference>
<dbReference type="EMBL" id="QHKO01000002">
    <property type="protein sequence ID" value="RAL23970.1"/>
    <property type="molecule type" value="Genomic_DNA"/>
</dbReference>
<dbReference type="OrthoDB" id="9758365at2"/>
<reference evidence="3 4" key="1">
    <citation type="submission" date="2018-05" db="EMBL/GenBank/DDBJ databases">
        <title>Lujinxingia marina gen. nov. sp. nov., a new facultative anaerobic member of the class Deltaproteobacteria, and proposal of Lujinxingaceae fam. nov.</title>
        <authorList>
            <person name="Li C.-M."/>
        </authorList>
    </citation>
    <scope>NUCLEOTIDE SEQUENCE [LARGE SCALE GENOMIC DNA]</scope>
    <source>
        <strain evidence="3 4">B210</strain>
    </source>
</reference>
<dbReference type="InterPro" id="IPR000408">
    <property type="entry name" value="Reg_chr_condens"/>
</dbReference>
<dbReference type="PRINTS" id="PR00633">
    <property type="entry name" value="RCCNDNSATION"/>
</dbReference>
<dbReference type="PANTHER" id="PTHR45622">
    <property type="entry name" value="UBIQUITIN-PROTEIN LIGASE E3A-RELATED"/>
    <property type="match status" value="1"/>
</dbReference>
<evidence type="ECO:0000259" key="2">
    <source>
        <dbReference type="Pfam" id="PF25390"/>
    </source>
</evidence>
<evidence type="ECO:0000313" key="3">
    <source>
        <dbReference type="EMBL" id="RAL23970.1"/>
    </source>
</evidence>
<gene>
    <name evidence="3" type="ORF">DL240_07420</name>
</gene>
<dbReference type="Proteomes" id="UP000249169">
    <property type="component" value="Unassembled WGS sequence"/>
</dbReference>
<dbReference type="GO" id="GO:0005737">
    <property type="term" value="C:cytoplasm"/>
    <property type="evidence" value="ECO:0007669"/>
    <property type="project" value="TreeGrafter"/>
</dbReference>
<dbReference type="Gene3D" id="2.130.10.30">
    <property type="entry name" value="Regulator of chromosome condensation 1/beta-lactamase-inhibitor protein II"/>
    <property type="match status" value="2"/>
</dbReference>